<accession>A0AAV8RMN8</accession>
<evidence type="ECO:0000313" key="3">
    <source>
        <dbReference type="Proteomes" id="UP001222027"/>
    </source>
</evidence>
<name>A0AAV8RMN8_ENSVE</name>
<comment type="caution">
    <text evidence="2">The sequence shown here is derived from an EMBL/GenBank/DDBJ whole genome shotgun (WGS) entry which is preliminary data.</text>
</comment>
<dbReference type="PANTHER" id="PTHR14074:SF16">
    <property type="entry name" value="ANTIVIRAL INNATE IMMUNE RESPONSE RECEPTOR RIG-I"/>
    <property type="match status" value="1"/>
</dbReference>
<dbReference type="Pfam" id="PF04851">
    <property type="entry name" value="ResIII"/>
    <property type="match status" value="1"/>
</dbReference>
<dbReference type="InterPro" id="IPR027417">
    <property type="entry name" value="P-loop_NTPase"/>
</dbReference>
<dbReference type="SUPFAM" id="SSF52540">
    <property type="entry name" value="P-loop containing nucleoside triphosphate hydrolases"/>
    <property type="match status" value="1"/>
</dbReference>
<dbReference type="EMBL" id="JAQQAF010000002">
    <property type="protein sequence ID" value="KAJ8506147.1"/>
    <property type="molecule type" value="Genomic_DNA"/>
</dbReference>
<dbReference type="Gene3D" id="3.40.50.300">
    <property type="entry name" value="P-loop containing nucleotide triphosphate hydrolases"/>
    <property type="match status" value="2"/>
</dbReference>
<keyword evidence="3" id="KW-1185">Reference proteome</keyword>
<dbReference type="InterPro" id="IPR006935">
    <property type="entry name" value="Helicase/UvrB_N"/>
</dbReference>
<organism evidence="2 3">
    <name type="scientific">Ensete ventricosum</name>
    <name type="common">Abyssinian banana</name>
    <name type="synonym">Musa ensete</name>
    <dbReference type="NCBI Taxonomy" id="4639"/>
    <lineage>
        <taxon>Eukaryota</taxon>
        <taxon>Viridiplantae</taxon>
        <taxon>Streptophyta</taxon>
        <taxon>Embryophyta</taxon>
        <taxon>Tracheophyta</taxon>
        <taxon>Spermatophyta</taxon>
        <taxon>Magnoliopsida</taxon>
        <taxon>Liliopsida</taxon>
        <taxon>Zingiberales</taxon>
        <taxon>Musaceae</taxon>
        <taxon>Ensete</taxon>
    </lineage>
</organism>
<dbReference type="GO" id="GO:0005524">
    <property type="term" value="F:ATP binding"/>
    <property type="evidence" value="ECO:0007669"/>
    <property type="project" value="InterPro"/>
</dbReference>
<dbReference type="AlphaFoldDB" id="A0AAV8RMN8"/>
<dbReference type="GO" id="GO:0016787">
    <property type="term" value="F:hydrolase activity"/>
    <property type="evidence" value="ECO:0007669"/>
    <property type="project" value="InterPro"/>
</dbReference>
<proteinExistence type="predicted"/>
<evidence type="ECO:0000313" key="2">
    <source>
        <dbReference type="EMBL" id="KAJ8506147.1"/>
    </source>
</evidence>
<dbReference type="PANTHER" id="PTHR14074">
    <property type="entry name" value="HELICASE WITH DEATH DOMAIN-RELATED"/>
    <property type="match status" value="1"/>
</dbReference>
<gene>
    <name evidence="2" type="ORF">OPV22_007033</name>
</gene>
<sequence length="249" mass="28058">MEIEQLERPVRQPPKDFQPRSYEIKVFEDAMRKNTIAVLETGAGKTFIAVMLMKEFGKRLIVDGISEWNTDCWEKNVTTGVVVVMTPQILLDALRHAFQTLDTVQLIIFDACHRAHGNHPYARIMKEFYHNTGCKPTIFGMTASPVGGKGLSLAISCEVQICKLENILDSEVYTVSDRADIEINTSSVDDSLNFLIESPSKQFKDISDILKAARKSLSSYHRKVMYCPDELGLICAAEVRLNITFCHPI</sequence>
<dbReference type="GO" id="GO:0003677">
    <property type="term" value="F:DNA binding"/>
    <property type="evidence" value="ECO:0007669"/>
    <property type="project" value="InterPro"/>
</dbReference>
<evidence type="ECO:0000259" key="1">
    <source>
        <dbReference type="SMART" id="SM00487"/>
    </source>
</evidence>
<protein>
    <recommendedName>
        <fullName evidence="1">Helicase ATP-binding domain-containing protein</fullName>
    </recommendedName>
</protein>
<dbReference type="InterPro" id="IPR051363">
    <property type="entry name" value="RLR_Helicase"/>
</dbReference>
<feature type="domain" description="Helicase ATP-binding" evidence="1">
    <location>
        <begin position="15"/>
        <end position="170"/>
    </location>
</feature>
<dbReference type="InterPro" id="IPR014001">
    <property type="entry name" value="Helicase_ATP-bd"/>
</dbReference>
<dbReference type="GO" id="GO:0005737">
    <property type="term" value="C:cytoplasm"/>
    <property type="evidence" value="ECO:0007669"/>
    <property type="project" value="TreeGrafter"/>
</dbReference>
<dbReference type="SMART" id="SM00487">
    <property type="entry name" value="DEXDc"/>
    <property type="match status" value="1"/>
</dbReference>
<reference evidence="2 3" key="1">
    <citation type="submission" date="2022-12" db="EMBL/GenBank/DDBJ databases">
        <title>Chromosome-scale assembly of the Ensete ventricosum genome.</title>
        <authorList>
            <person name="Dussert Y."/>
            <person name="Stocks J."/>
            <person name="Wendawek A."/>
            <person name="Woldeyes F."/>
            <person name="Nichols R.A."/>
            <person name="Borrell J.S."/>
        </authorList>
    </citation>
    <scope>NUCLEOTIDE SEQUENCE [LARGE SCALE GENOMIC DNA]</scope>
    <source>
        <strain evidence="3">cv. Maze</strain>
        <tissue evidence="2">Seeds</tissue>
    </source>
</reference>
<dbReference type="Proteomes" id="UP001222027">
    <property type="component" value="Unassembled WGS sequence"/>
</dbReference>